<gene>
    <name evidence="1" type="ORF">QMY55_20220</name>
</gene>
<keyword evidence="2" id="KW-1185">Reference proteome</keyword>
<accession>A0ABY8SS72</accession>
<evidence type="ECO:0000313" key="2">
    <source>
        <dbReference type="Proteomes" id="UP001240697"/>
    </source>
</evidence>
<name>A0ABY8SS72_9BURK</name>
<organism evidence="1 2">
    <name type="scientific">Comamonas resistens</name>
    <dbReference type="NCBI Taxonomy" id="3046670"/>
    <lineage>
        <taxon>Bacteria</taxon>
        <taxon>Pseudomonadati</taxon>
        <taxon>Pseudomonadota</taxon>
        <taxon>Betaproteobacteria</taxon>
        <taxon>Burkholderiales</taxon>
        <taxon>Comamonadaceae</taxon>
        <taxon>Comamonas</taxon>
    </lineage>
</organism>
<dbReference type="GO" id="GO:0016787">
    <property type="term" value="F:hydrolase activity"/>
    <property type="evidence" value="ECO:0007669"/>
    <property type="project" value="UniProtKB-KW"/>
</dbReference>
<dbReference type="PANTHER" id="PTHR35602:SF3">
    <property type="entry name" value="ESTERASE YQIA"/>
    <property type="match status" value="1"/>
</dbReference>
<protein>
    <submittedName>
        <fullName evidence="1">YqiA/YcfP family alpha/beta fold hydrolase</fullName>
    </submittedName>
</protein>
<keyword evidence="1" id="KW-0378">Hydrolase</keyword>
<dbReference type="PANTHER" id="PTHR35602">
    <property type="entry name" value="ESTERASE YQIA-RELATED"/>
    <property type="match status" value="1"/>
</dbReference>
<proteinExistence type="predicted"/>
<dbReference type="Proteomes" id="UP001240697">
    <property type="component" value="Chromosome"/>
</dbReference>
<dbReference type="RefSeq" id="WP_283485900.1">
    <property type="nucleotide sequence ID" value="NZ_CP125947.1"/>
</dbReference>
<evidence type="ECO:0000313" key="1">
    <source>
        <dbReference type="EMBL" id="WHS64789.1"/>
    </source>
</evidence>
<reference evidence="1 2" key="1">
    <citation type="submission" date="2023-05" db="EMBL/GenBank/DDBJ databases">
        <authorList>
            <person name="Yin Y."/>
            <person name="Lu Z."/>
        </authorList>
    </citation>
    <scope>NUCLEOTIDE SEQUENCE [LARGE SCALE GENOMIC DNA]</scope>
    <source>
        <strain evidence="1 2">ZM22</strain>
    </source>
</reference>
<dbReference type="Pfam" id="PF05728">
    <property type="entry name" value="UPF0227"/>
    <property type="match status" value="1"/>
</dbReference>
<dbReference type="Gene3D" id="3.40.50.1820">
    <property type="entry name" value="alpha/beta hydrolase"/>
    <property type="match status" value="1"/>
</dbReference>
<sequence>MTTTHLLYLHGFRSSPQSNKARILADHIATKHSKVRWWCPQLPPSPREATALIAEGIANWPRQNMAVVGSSLGGYYASWVAQLARCKSVMINPAVNPARDLEHHIGEQSNWHDPEDVFYFRPEYIEELRQLDTRDLTAAAPEMVLIAQGDEVLDWLEMSERYPHALQLVQEGGDHALSNFPEYLERIDEFLALA</sequence>
<dbReference type="SUPFAM" id="SSF53474">
    <property type="entry name" value="alpha/beta-Hydrolases"/>
    <property type="match status" value="1"/>
</dbReference>
<dbReference type="EMBL" id="CP125947">
    <property type="protein sequence ID" value="WHS64789.1"/>
    <property type="molecule type" value="Genomic_DNA"/>
</dbReference>
<dbReference type="InterPro" id="IPR029058">
    <property type="entry name" value="AB_hydrolase_fold"/>
</dbReference>
<dbReference type="InterPro" id="IPR008886">
    <property type="entry name" value="UPF0227/Esterase_YqiA"/>
</dbReference>